<evidence type="ECO:0000313" key="5">
    <source>
        <dbReference type="EMBL" id="NYT51422.1"/>
    </source>
</evidence>
<gene>
    <name evidence="5" type="ORF">H0A72_19090</name>
</gene>
<proteinExistence type="predicted"/>
<evidence type="ECO:0000256" key="1">
    <source>
        <dbReference type="ARBA" id="ARBA00003989"/>
    </source>
</evidence>
<dbReference type="PROSITE" id="PS51257">
    <property type="entry name" value="PROKAR_LIPOPROTEIN"/>
    <property type="match status" value="1"/>
</dbReference>
<accession>A0A853G6L9</accession>
<reference evidence="5 6" key="1">
    <citation type="submission" date="2020-07" db="EMBL/GenBank/DDBJ databases">
        <title>Taxonomic revisions and descriptions of new bacterial species based on genomic comparisons in the high-G+C-content subgroup of the family Alcaligenaceae.</title>
        <authorList>
            <person name="Szabo A."/>
            <person name="Felfoldi T."/>
        </authorList>
    </citation>
    <scope>NUCLEOTIDE SEQUENCE [LARGE SCALE GENOMIC DNA]</scope>
    <source>
        <strain evidence="5 6">LMG 24012</strain>
    </source>
</reference>
<feature type="signal peptide" evidence="4">
    <location>
        <begin position="1"/>
        <end position="20"/>
    </location>
</feature>
<comment type="function">
    <text evidence="1">May be involved in the biogenesis of curli organelles.</text>
</comment>
<evidence type="ECO:0000313" key="6">
    <source>
        <dbReference type="Proteomes" id="UP000559809"/>
    </source>
</evidence>
<keyword evidence="6" id="KW-1185">Reference proteome</keyword>
<organism evidence="5 6">
    <name type="scientific">Parapusillimonas granuli</name>
    <dbReference type="NCBI Taxonomy" id="380911"/>
    <lineage>
        <taxon>Bacteria</taxon>
        <taxon>Pseudomonadati</taxon>
        <taxon>Pseudomonadota</taxon>
        <taxon>Betaproteobacteria</taxon>
        <taxon>Burkholderiales</taxon>
        <taxon>Alcaligenaceae</taxon>
        <taxon>Parapusillimonas</taxon>
    </lineage>
</organism>
<comment type="caution">
    <text evidence="5">The sequence shown here is derived from an EMBL/GenBank/DDBJ whole genome shotgun (WGS) entry which is preliminary data.</text>
</comment>
<dbReference type="Pfam" id="PF10627">
    <property type="entry name" value="CsgE"/>
    <property type="match status" value="1"/>
</dbReference>
<feature type="chain" id="PRO_5032700287" description="Curli production assembly/transport component CsgE" evidence="4">
    <location>
        <begin position="21"/>
        <end position="158"/>
    </location>
</feature>
<keyword evidence="3 4" id="KW-0732">Signal</keyword>
<evidence type="ECO:0000256" key="3">
    <source>
        <dbReference type="ARBA" id="ARBA00022729"/>
    </source>
</evidence>
<dbReference type="InterPro" id="IPR018900">
    <property type="entry name" value="Curli_CsgE"/>
</dbReference>
<evidence type="ECO:0000256" key="2">
    <source>
        <dbReference type="ARBA" id="ARBA00014024"/>
    </source>
</evidence>
<name>A0A853G6L9_9BURK</name>
<dbReference type="RefSeq" id="WP_180158092.1">
    <property type="nucleotide sequence ID" value="NZ_JACCEM010000011.1"/>
</dbReference>
<protein>
    <recommendedName>
        <fullName evidence="2">Curli production assembly/transport component CsgE</fullName>
    </recommendedName>
</protein>
<dbReference type="AlphaFoldDB" id="A0A853G6L9"/>
<evidence type="ECO:0000256" key="4">
    <source>
        <dbReference type="SAM" id="SignalP"/>
    </source>
</evidence>
<dbReference type="EMBL" id="JACCEM010000011">
    <property type="protein sequence ID" value="NYT51422.1"/>
    <property type="molecule type" value="Genomic_DNA"/>
</dbReference>
<dbReference type="Proteomes" id="UP000559809">
    <property type="component" value="Unassembled WGS sequence"/>
</dbReference>
<sequence>MRTYEALPMFLALAASCALAAPTPPLEQDPLPKTSLDKANGGNGIKRVFEDPLRGVIINRTVTVQGREFYQYFAGLWAEKDPKGQFTLTIYERPSARFGSEIWVQFRQKQMFRTFLPPARSRTKKISALAVDLVFRNIADSEVERIMTRTPDLGPEEM</sequence>